<evidence type="ECO:0000256" key="3">
    <source>
        <dbReference type="PROSITE-ProRule" id="PRU00708"/>
    </source>
</evidence>
<dbReference type="PANTHER" id="PTHR47939">
    <property type="entry name" value="MEMBRANE-ASSOCIATED SALT-INDUCIBLE PROTEIN-LIKE"/>
    <property type="match status" value="1"/>
</dbReference>
<dbReference type="AlphaFoldDB" id="A0A2P6SLE1"/>
<dbReference type="Proteomes" id="UP000238479">
    <property type="component" value="Chromosome 1"/>
</dbReference>
<feature type="repeat" description="PPR" evidence="3">
    <location>
        <begin position="213"/>
        <end position="247"/>
    </location>
</feature>
<dbReference type="STRING" id="74649.A0A2P6SLE1"/>
<sequence>MFLLRKIPHKPQNSKSILTVAARFCTTQIPTVNSFPDEPTAAYYDLLVNAAGESRDFANLQYLLNKRVKDHCFNTSNTFKFITNTGASLSVLPDLSRTLARLDKGFTRKSAYDSLISRLCKLELVEQALRVVDLMARENFGLNACTFHPILNVLTKKGKMEEAWRVVELMRKSGAPPDLTSYNYLLMAYCFSGDLDPAAGVLCTMEEEGMKADTRTYDALVLGACKVGQAEGAMVLLRRMVDDGVPVLLSTHVYVIDSLLSRGFYAEAVKFVRGFSGKDTWLDKESFGSLAKRLIKLERLGEAKEVLDEMRERGLVIGDKLKDYYESKITNKK</sequence>
<dbReference type="PROSITE" id="PS51375">
    <property type="entry name" value="PPR"/>
    <property type="match status" value="4"/>
</dbReference>
<dbReference type="OMA" id="YTRRHAY"/>
<dbReference type="InterPro" id="IPR011990">
    <property type="entry name" value="TPR-like_helical_dom_sf"/>
</dbReference>
<dbReference type="Pfam" id="PF17177">
    <property type="entry name" value="PPR_long"/>
    <property type="match status" value="1"/>
</dbReference>
<reference evidence="5 6" key="1">
    <citation type="journal article" date="2018" name="Nat. Genet.">
        <title>The Rosa genome provides new insights in the design of modern roses.</title>
        <authorList>
            <person name="Bendahmane M."/>
        </authorList>
    </citation>
    <scope>NUCLEOTIDE SEQUENCE [LARGE SCALE GENOMIC DNA]</scope>
    <source>
        <strain evidence="6">cv. Old Blush</strain>
    </source>
</reference>
<dbReference type="Pfam" id="PF01535">
    <property type="entry name" value="PPR"/>
    <property type="match status" value="1"/>
</dbReference>
<evidence type="ECO:0000259" key="4">
    <source>
        <dbReference type="Pfam" id="PF17177"/>
    </source>
</evidence>
<feature type="domain" description="PROP1-like PPR" evidence="4">
    <location>
        <begin position="125"/>
        <end position="243"/>
    </location>
</feature>
<protein>
    <submittedName>
        <fullName evidence="5">Putative pentacotripeptide-repeat region of PROPR</fullName>
    </submittedName>
</protein>
<evidence type="ECO:0000313" key="5">
    <source>
        <dbReference type="EMBL" id="PRQ59480.1"/>
    </source>
</evidence>
<comment type="similarity">
    <text evidence="1">Belongs to the PPR family. P subfamily.</text>
</comment>
<evidence type="ECO:0000256" key="1">
    <source>
        <dbReference type="ARBA" id="ARBA00007626"/>
    </source>
</evidence>
<dbReference type="InterPro" id="IPR050667">
    <property type="entry name" value="PPR-containing_protein"/>
</dbReference>
<dbReference type="NCBIfam" id="TIGR00756">
    <property type="entry name" value="PPR"/>
    <property type="match status" value="3"/>
</dbReference>
<feature type="repeat" description="PPR" evidence="3">
    <location>
        <begin position="178"/>
        <end position="212"/>
    </location>
</feature>
<gene>
    <name evidence="5" type="ORF">RchiOBHm_Chr1g0370651</name>
</gene>
<dbReference type="InterPro" id="IPR033443">
    <property type="entry name" value="PROP1-like_PPR_dom"/>
</dbReference>
<dbReference type="InterPro" id="IPR002885">
    <property type="entry name" value="PPR_rpt"/>
</dbReference>
<proteinExistence type="inferred from homology"/>
<dbReference type="EMBL" id="PDCK01000039">
    <property type="protein sequence ID" value="PRQ59480.1"/>
    <property type="molecule type" value="Genomic_DNA"/>
</dbReference>
<name>A0A2P6SLE1_ROSCH</name>
<keyword evidence="6" id="KW-1185">Reference proteome</keyword>
<dbReference type="Gramene" id="PRQ59480">
    <property type="protein sequence ID" value="PRQ59480"/>
    <property type="gene ID" value="RchiOBHm_Chr1g0370651"/>
</dbReference>
<organism evidence="5 6">
    <name type="scientific">Rosa chinensis</name>
    <name type="common">China rose</name>
    <dbReference type="NCBI Taxonomy" id="74649"/>
    <lineage>
        <taxon>Eukaryota</taxon>
        <taxon>Viridiplantae</taxon>
        <taxon>Streptophyta</taxon>
        <taxon>Embryophyta</taxon>
        <taxon>Tracheophyta</taxon>
        <taxon>Spermatophyta</taxon>
        <taxon>Magnoliopsida</taxon>
        <taxon>eudicotyledons</taxon>
        <taxon>Gunneridae</taxon>
        <taxon>Pentapetalae</taxon>
        <taxon>rosids</taxon>
        <taxon>fabids</taxon>
        <taxon>Rosales</taxon>
        <taxon>Rosaceae</taxon>
        <taxon>Rosoideae</taxon>
        <taxon>Rosoideae incertae sedis</taxon>
        <taxon>Rosa</taxon>
    </lineage>
</organism>
<comment type="caution">
    <text evidence="5">The sequence shown here is derived from an EMBL/GenBank/DDBJ whole genome shotgun (WGS) entry which is preliminary data.</text>
</comment>
<feature type="repeat" description="PPR" evidence="3">
    <location>
        <begin position="283"/>
        <end position="317"/>
    </location>
</feature>
<evidence type="ECO:0000256" key="2">
    <source>
        <dbReference type="ARBA" id="ARBA00022737"/>
    </source>
</evidence>
<dbReference type="OrthoDB" id="185373at2759"/>
<dbReference type="Gene3D" id="1.25.40.10">
    <property type="entry name" value="Tetratricopeptide repeat domain"/>
    <property type="match status" value="2"/>
</dbReference>
<evidence type="ECO:0000313" key="6">
    <source>
        <dbReference type="Proteomes" id="UP000238479"/>
    </source>
</evidence>
<dbReference type="PANTHER" id="PTHR47939:SF5">
    <property type="entry name" value="PENTACOTRIPEPTIDE-REPEAT REGION OF PRORP DOMAIN-CONTAINING PROTEIN"/>
    <property type="match status" value="1"/>
</dbReference>
<keyword evidence="2" id="KW-0677">Repeat</keyword>
<accession>A0A2P6SLE1</accession>
<feature type="repeat" description="PPR" evidence="3">
    <location>
        <begin position="143"/>
        <end position="177"/>
    </location>
</feature>